<gene>
    <name evidence="2" type="ORF">NCTC10738_02997</name>
</gene>
<name>A0A380BEI6_9GAMM</name>
<dbReference type="InterPro" id="IPR016181">
    <property type="entry name" value="Acyl_CoA_acyltransferase"/>
</dbReference>
<keyword evidence="2" id="KW-0808">Transferase</keyword>
<dbReference type="AlphaFoldDB" id="A0A380BEI6"/>
<dbReference type="RefSeq" id="WP_115390077.1">
    <property type="nucleotide sequence ID" value="NZ_JADZHB010000029.1"/>
</dbReference>
<dbReference type="InterPro" id="IPR000182">
    <property type="entry name" value="GNAT_dom"/>
</dbReference>
<evidence type="ECO:0000259" key="1">
    <source>
        <dbReference type="Pfam" id="PF00583"/>
    </source>
</evidence>
<evidence type="ECO:0000313" key="2">
    <source>
        <dbReference type="EMBL" id="SUJ00070.1"/>
    </source>
</evidence>
<dbReference type="Gene3D" id="3.40.630.30">
    <property type="match status" value="1"/>
</dbReference>
<dbReference type="SUPFAM" id="SSF55729">
    <property type="entry name" value="Acyl-CoA N-acyltransferases (Nat)"/>
    <property type="match status" value="1"/>
</dbReference>
<proteinExistence type="predicted"/>
<feature type="domain" description="N-acetyltransferase" evidence="1">
    <location>
        <begin position="118"/>
        <end position="188"/>
    </location>
</feature>
<dbReference type="Proteomes" id="UP000254069">
    <property type="component" value="Unassembled WGS sequence"/>
</dbReference>
<protein>
    <submittedName>
        <fullName evidence="2">Acetyltransferase (GNAT) family</fullName>
    </submittedName>
</protein>
<keyword evidence="3" id="KW-1185">Reference proteome</keyword>
<dbReference type="GO" id="GO:0016747">
    <property type="term" value="F:acyltransferase activity, transferring groups other than amino-acyl groups"/>
    <property type="evidence" value="ECO:0007669"/>
    <property type="project" value="InterPro"/>
</dbReference>
<accession>A0A380BEI6</accession>
<organism evidence="2 3">
    <name type="scientific">Shewanella algae</name>
    <dbReference type="NCBI Taxonomy" id="38313"/>
    <lineage>
        <taxon>Bacteria</taxon>
        <taxon>Pseudomonadati</taxon>
        <taxon>Pseudomonadota</taxon>
        <taxon>Gammaproteobacteria</taxon>
        <taxon>Alteromonadales</taxon>
        <taxon>Shewanellaceae</taxon>
        <taxon>Shewanella</taxon>
    </lineage>
</organism>
<evidence type="ECO:0000313" key="3">
    <source>
        <dbReference type="Proteomes" id="UP000254069"/>
    </source>
</evidence>
<dbReference type="Pfam" id="PF00583">
    <property type="entry name" value="Acetyltransf_1"/>
    <property type="match status" value="1"/>
</dbReference>
<sequence length="216" mass="24582">METQTPDSLRAVYLTAEDLRLAASILYNAYHDDAFFQQTLPAANAVEYEQKLRAAIREELNELWQQEQPLIGLFDAERLIGVACVVTSSLPQGEGRYWHWRLKMQLGTGWQSTQKLMQKENSILEHLPATEYGIIQFIAVALTEQRKGYGKLLVQAVLGWCDEQPELEGVGVFVTEDGHSHLFREQGFVPVVELNIGQLTGELLFYHSHTDDDVYQ</sequence>
<dbReference type="EMBL" id="UGYO01000002">
    <property type="protein sequence ID" value="SUJ00070.1"/>
    <property type="molecule type" value="Genomic_DNA"/>
</dbReference>
<reference evidence="2 3" key="1">
    <citation type="submission" date="2018-06" db="EMBL/GenBank/DDBJ databases">
        <authorList>
            <consortium name="Pathogen Informatics"/>
            <person name="Doyle S."/>
        </authorList>
    </citation>
    <scope>NUCLEOTIDE SEQUENCE [LARGE SCALE GENOMIC DNA]</scope>
    <source>
        <strain evidence="2 3">NCTC10738</strain>
    </source>
</reference>